<feature type="compositionally biased region" description="Low complexity" evidence="1">
    <location>
        <begin position="108"/>
        <end position="127"/>
    </location>
</feature>
<dbReference type="PANTHER" id="PTHR31874:SF10">
    <property type="entry name" value="PROTEIN CHLOROPLAST IMPORT APPARATUS 2"/>
    <property type="match status" value="1"/>
</dbReference>
<accession>A0A5J5A033</accession>
<feature type="region of interest" description="Disordered" evidence="1">
    <location>
        <begin position="108"/>
        <end position="144"/>
    </location>
</feature>
<feature type="compositionally biased region" description="Basic residues" evidence="1">
    <location>
        <begin position="134"/>
        <end position="143"/>
    </location>
</feature>
<protein>
    <submittedName>
        <fullName evidence="2">Uncharacterized protein</fullName>
    </submittedName>
</protein>
<dbReference type="AlphaFoldDB" id="A0A5J5A033"/>
<evidence type="ECO:0000313" key="3">
    <source>
        <dbReference type="Proteomes" id="UP000325577"/>
    </source>
</evidence>
<name>A0A5J5A033_9ASTE</name>
<dbReference type="InterPro" id="IPR052453">
    <property type="entry name" value="CONSTANS-like_ZF"/>
</dbReference>
<dbReference type="OrthoDB" id="153872at2759"/>
<evidence type="ECO:0000256" key="1">
    <source>
        <dbReference type="SAM" id="MobiDB-lite"/>
    </source>
</evidence>
<keyword evidence="3" id="KW-1185">Reference proteome</keyword>
<dbReference type="PANTHER" id="PTHR31874">
    <property type="entry name" value="CCT MOTIF FAMILY PROTEIN, EXPRESSED"/>
    <property type="match status" value="1"/>
</dbReference>
<sequence>MVKGRRIGVEASRPSSTTLASTASCQLLVELSSVLSFSWDLLHHFDTIGIGSQNLLPNSSGSANFRLFCIGLNLSTLLSIHLQMSSCLSGGGRAYGFELEIVKSSSTSSRTSQSSSPSSTISESSNSPLALSTRKPRTPRKRPNQTYNEAAALLSTAYPNIFSSKHLTKPCKFSKPRNSFLNESSELLLPFRVIDDSGFLLHQPIQEKTNFRLEPKCVSPSEKPCQSPVENDFHSNSSDLCDGYQEDFDCGINT</sequence>
<dbReference type="Proteomes" id="UP000325577">
    <property type="component" value="Linkage Group LG4"/>
</dbReference>
<organism evidence="2 3">
    <name type="scientific">Nyssa sinensis</name>
    <dbReference type="NCBI Taxonomy" id="561372"/>
    <lineage>
        <taxon>Eukaryota</taxon>
        <taxon>Viridiplantae</taxon>
        <taxon>Streptophyta</taxon>
        <taxon>Embryophyta</taxon>
        <taxon>Tracheophyta</taxon>
        <taxon>Spermatophyta</taxon>
        <taxon>Magnoliopsida</taxon>
        <taxon>eudicotyledons</taxon>
        <taxon>Gunneridae</taxon>
        <taxon>Pentapetalae</taxon>
        <taxon>asterids</taxon>
        <taxon>Cornales</taxon>
        <taxon>Nyssaceae</taxon>
        <taxon>Nyssa</taxon>
    </lineage>
</organism>
<evidence type="ECO:0000313" key="2">
    <source>
        <dbReference type="EMBL" id="KAA8522717.1"/>
    </source>
</evidence>
<dbReference type="EMBL" id="CM018047">
    <property type="protein sequence ID" value="KAA8522717.1"/>
    <property type="molecule type" value="Genomic_DNA"/>
</dbReference>
<gene>
    <name evidence="2" type="ORF">F0562_009121</name>
</gene>
<dbReference type="GO" id="GO:0005634">
    <property type="term" value="C:nucleus"/>
    <property type="evidence" value="ECO:0007669"/>
    <property type="project" value="TreeGrafter"/>
</dbReference>
<dbReference type="PROSITE" id="PS51257">
    <property type="entry name" value="PROKAR_LIPOPROTEIN"/>
    <property type="match status" value="1"/>
</dbReference>
<reference evidence="2 3" key="1">
    <citation type="submission" date="2019-09" db="EMBL/GenBank/DDBJ databases">
        <title>A chromosome-level genome assembly of the Chinese tupelo Nyssa sinensis.</title>
        <authorList>
            <person name="Yang X."/>
            <person name="Kang M."/>
            <person name="Yang Y."/>
            <person name="Xiong H."/>
            <person name="Wang M."/>
            <person name="Zhang Z."/>
            <person name="Wang Z."/>
            <person name="Wu H."/>
            <person name="Ma T."/>
            <person name="Liu J."/>
            <person name="Xi Z."/>
        </authorList>
    </citation>
    <scope>NUCLEOTIDE SEQUENCE [LARGE SCALE GENOMIC DNA]</scope>
    <source>
        <strain evidence="2">J267</strain>
        <tissue evidence="2">Leaf</tissue>
    </source>
</reference>
<proteinExistence type="predicted"/>
<dbReference type="GO" id="GO:0006355">
    <property type="term" value="P:regulation of DNA-templated transcription"/>
    <property type="evidence" value="ECO:0007669"/>
    <property type="project" value="TreeGrafter"/>
</dbReference>